<name>W7FWP1_PLAFA</name>
<organism evidence="1">
    <name type="scientific">Plasmodium falciparum Santa Lucia</name>
    <dbReference type="NCBI Taxonomy" id="478859"/>
    <lineage>
        <taxon>Eukaryota</taxon>
        <taxon>Sar</taxon>
        <taxon>Alveolata</taxon>
        <taxon>Apicomplexa</taxon>
        <taxon>Aconoidasida</taxon>
        <taxon>Haemosporida</taxon>
        <taxon>Plasmodiidae</taxon>
        <taxon>Plasmodium</taxon>
        <taxon>Plasmodium (Laverania)</taxon>
    </lineage>
</organism>
<dbReference type="Proteomes" id="UP000030666">
    <property type="component" value="Unassembled WGS sequence"/>
</dbReference>
<dbReference type="EMBL" id="KE123502">
    <property type="protein sequence ID" value="EUT83636.1"/>
    <property type="molecule type" value="Genomic_DNA"/>
</dbReference>
<reference evidence="1" key="1">
    <citation type="submission" date="2013-02" db="EMBL/GenBank/DDBJ databases">
        <title>The Genome Sequence of Plasmodium falciparum Santa Lucia.</title>
        <authorList>
            <consortium name="The Broad Institute Genome Sequencing Platform"/>
            <consortium name="The Broad Institute Genome Sequencing Center for Infectious Disease"/>
            <person name="Neafsey D."/>
            <person name="Cheeseman I."/>
            <person name="Volkman S."/>
            <person name="Adams J."/>
            <person name="Walker B."/>
            <person name="Young S.K."/>
            <person name="Zeng Q."/>
            <person name="Gargeya S."/>
            <person name="Fitzgerald M."/>
            <person name="Haas B."/>
            <person name="Abouelleil A."/>
            <person name="Alvarado L."/>
            <person name="Arachchi H.M."/>
            <person name="Berlin A.M."/>
            <person name="Chapman S.B."/>
            <person name="Dewar J."/>
            <person name="Goldberg J."/>
            <person name="Griggs A."/>
            <person name="Gujja S."/>
            <person name="Hansen M."/>
            <person name="Howarth C."/>
            <person name="Imamovic A."/>
            <person name="Larimer J."/>
            <person name="McCowan C."/>
            <person name="Murphy C."/>
            <person name="Neiman D."/>
            <person name="Pearson M."/>
            <person name="Priest M."/>
            <person name="Roberts A."/>
            <person name="Saif S."/>
            <person name="Shea T."/>
            <person name="Sisk P."/>
            <person name="Sykes S."/>
            <person name="Wortman J."/>
            <person name="Nusbaum C."/>
            <person name="Birren B."/>
        </authorList>
    </citation>
    <scope>NUCLEOTIDE SEQUENCE [LARGE SCALE GENOMIC DNA]</scope>
    <source>
        <strain evidence="1">Santa Lucia</strain>
    </source>
</reference>
<proteinExistence type="predicted"/>
<gene>
    <name evidence="1" type="ORF">PFAG_03511</name>
</gene>
<evidence type="ECO:0000313" key="1">
    <source>
        <dbReference type="EMBL" id="EUT83636.1"/>
    </source>
</evidence>
<dbReference type="AlphaFoldDB" id="W7FWP1"/>
<accession>W7FWP1</accession>
<sequence>MLIFAKPIFYYILLYYHSDLILQTLRFYNCTNNNQEKVLISLEEFFIALQKAIHKETINKSKLSEQKNTKS</sequence>
<protein>
    <submittedName>
        <fullName evidence="1">Uncharacterized protein</fullName>
    </submittedName>
</protein>